<accession>A0ABR1XBH8</accession>
<comment type="caution">
    <text evidence="1">The sequence shown here is derived from an EMBL/GenBank/DDBJ whole genome shotgun (WGS) entry which is preliminary data.</text>
</comment>
<dbReference type="GeneID" id="92038003"/>
<name>A0ABR1XBH8_9PEZI</name>
<dbReference type="Proteomes" id="UP001433268">
    <property type="component" value="Unassembled WGS sequence"/>
</dbReference>
<reference evidence="1 2" key="1">
    <citation type="submission" date="2023-01" db="EMBL/GenBank/DDBJ databases">
        <title>Analysis of 21 Apiospora genomes using comparative genomics revels a genus with tremendous synthesis potential of carbohydrate active enzymes and secondary metabolites.</title>
        <authorList>
            <person name="Sorensen T."/>
        </authorList>
    </citation>
    <scope>NUCLEOTIDE SEQUENCE [LARGE SCALE GENOMIC DNA]</scope>
    <source>
        <strain evidence="1 2">CBS 114990</strain>
    </source>
</reference>
<evidence type="ECO:0000313" key="2">
    <source>
        <dbReference type="Proteomes" id="UP001433268"/>
    </source>
</evidence>
<dbReference type="EMBL" id="JAQQWN010000002">
    <property type="protein sequence ID" value="KAK8093943.1"/>
    <property type="molecule type" value="Genomic_DNA"/>
</dbReference>
<protein>
    <submittedName>
        <fullName evidence="1">Uncharacterized protein</fullName>
    </submittedName>
</protein>
<organism evidence="1 2">
    <name type="scientific">Apiospora hydei</name>
    <dbReference type="NCBI Taxonomy" id="1337664"/>
    <lineage>
        <taxon>Eukaryota</taxon>
        <taxon>Fungi</taxon>
        <taxon>Dikarya</taxon>
        <taxon>Ascomycota</taxon>
        <taxon>Pezizomycotina</taxon>
        <taxon>Sordariomycetes</taxon>
        <taxon>Xylariomycetidae</taxon>
        <taxon>Amphisphaeriales</taxon>
        <taxon>Apiosporaceae</taxon>
        <taxon>Apiospora</taxon>
    </lineage>
</organism>
<evidence type="ECO:0000313" key="1">
    <source>
        <dbReference type="EMBL" id="KAK8093943.1"/>
    </source>
</evidence>
<gene>
    <name evidence="1" type="ORF">PG997_000628</name>
</gene>
<sequence>MAPKEQMIYDMGTDEQAQSYILRYVWPQRDTCVVGQGKGPQRTLPVRNLGVALTVLRFLLSLLPSVEREKVADESMAHLWSSLLGAGPAEENILLTKAMLVVADAIETLQKEGKEEEAKLPSERLDFGILLETPLAMPLWRTDACLVYRQVVAGRGDDPMEPIELDEDLAQHLGQYARLLRNGKGPLVREFAERYGEYELPGADGGARTS</sequence>
<dbReference type="RefSeq" id="XP_066674716.1">
    <property type="nucleotide sequence ID" value="XM_066804943.1"/>
</dbReference>
<proteinExistence type="predicted"/>
<keyword evidence="2" id="KW-1185">Reference proteome</keyword>